<keyword evidence="4 6" id="KW-1133">Transmembrane helix</keyword>
<evidence type="ECO:0000313" key="7">
    <source>
        <dbReference type="EMBL" id="PQO28761.1"/>
    </source>
</evidence>
<proteinExistence type="predicted"/>
<evidence type="ECO:0000256" key="4">
    <source>
        <dbReference type="ARBA" id="ARBA00022989"/>
    </source>
</evidence>
<dbReference type="Gene3D" id="3.40.50.2000">
    <property type="entry name" value="Glycogen Phosphorylase B"/>
    <property type="match status" value="1"/>
</dbReference>
<dbReference type="GO" id="GO:0006488">
    <property type="term" value="P:dolichol-linked oligosaccharide biosynthetic process"/>
    <property type="evidence" value="ECO:0007669"/>
    <property type="project" value="InterPro"/>
</dbReference>
<reference evidence="7 8" key="1">
    <citation type="submission" date="2018-02" db="EMBL/GenBank/DDBJ databases">
        <title>Comparative genomes isolates from brazilian mangrove.</title>
        <authorList>
            <person name="Araujo J.E."/>
            <person name="Taketani R.G."/>
            <person name="Silva M.C.P."/>
            <person name="Loureco M.V."/>
            <person name="Andreote F.D."/>
        </authorList>
    </citation>
    <scope>NUCLEOTIDE SEQUENCE [LARGE SCALE GENOMIC DNA]</scope>
    <source>
        <strain evidence="7 8">NAP PRIS-MGV</strain>
    </source>
</reference>
<evidence type="ECO:0000256" key="5">
    <source>
        <dbReference type="ARBA" id="ARBA00023136"/>
    </source>
</evidence>
<evidence type="ECO:0000313" key="8">
    <source>
        <dbReference type="Proteomes" id="UP000239388"/>
    </source>
</evidence>
<keyword evidence="2 6" id="KW-0812">Transmembrane</keyword>
<evidence type="ECO:0000256" key="3">
    <source>
        <dbReference type="ARBA" id="ARBA00022824"/>
    </source>
</evidence>
<name>A0A2S8F9C9_9BACT</name>
<evidence type="ECO:0000256" key="1">
    <source>
        <dbReference type="ARBA" id="ARBA00004389"/>
    </source>
</evidence>
<evidence type="ECO:0000256" key="2">
    <source>
        <dbReference type="ARBA" id="ARBA00022692"/>
    </source>
</evidence>
<organism evidence="7 8">
    <name type="scientific">Blastopirellula marina</name>
    <dbReference type="NCBI Taxonomy" id="124"/>
    <lineage>
        <taxon>Bacteria</taxon>
        <taxon>Pseudomonadati</taxon>
        <taxon>Planctomycetota</taxon>
        <taxon>Planctomycetia</taxon>
        <taxon>Pirellulales</taxon>
        <taxon>Pirellulaceae</taxon>
        <taxon>Blastopirellula</taxon>
    </lineage>
</organism>
<dbReference type="SUPFAM" id="SSF53756">
    <property type="entry name" value="UDP-Glycosyltransferase/glycogen phosphorylase"/>
    <property type="match status" value="1"/>
</dbReference>
<dbReference type="PANTHER" id="PTHR12154:SF4">
    <property type="entry name" value="UDP-N-ACETYLGLUCOSAMINE TRANSFERASE SUBUNIT ALG14 HOMOLOG"/>
    <property type="match status" value="1"/>
</dbReference>
<dbReference type="GO" id="GO:0004577">
    <property type="term" value="F:N-acetylglucosaminyldiphosphodolichol N-acetylglucosaminyltransferase activity"/>
    <property type="evidence" value="ECO:0007669"/>
    <property type="project" value="TreeGrafter"/>
</dbReference>
<evidence type="ECO:0000256" key="6">
    <source>
        <dbReference type="SAM" id="Phobius"/>
    </source>
</evidence>
<sequence length="153" mass="17227">MNANPKKTRVVAISSRGGHWIELLRLREAFSDQDVTYVTTVPEYRTMVEGCKFQVVTEASRDTKFRMAIMAFQVLWILLRIRPAVIVTTGAAPGFIAIWLGKRLGIRTLWVDSIANAEELSMSGQLAAKHADTILTQWEHLSSDRIQYHGAIV</sequence>
<keyword evidence="5 6" id="KW-0472">Membrane</keyword>
<dbReference type="OrthoDB" id="555447at2"/>
<keyword evidence="3" id="KW-0256">Endoplasmic reticulum</keyword>
<dbReference type="Pfam" id="PF08660">
    <property type="entry name" value="Alg14"/>
    <property type="match status" value="1"/>
</dbReference>
<dbReference type="Proteomes" id="UP000239388">
    <property type="component" value="Unassembled WGS sequence"/>
</dbReference>
<comment type="subcellular location">
    <subcellularLocation>
        <location evidence="1">Endoplasmic reticulum membrane</location>
        <topology evidence="1">Single-pass membrane protein</topology>
    </subcellularLocation>
</comment>
<feature type="transmembrane region" description="Helical" evidence="6">
    <location>
        <begin position="74"/>
        <end position="100"/>
    </location>
</feature>
<gene>
    <name evidence="7" type="ORF">C5Y98_23560</name>
</gene>
<accession>A0A2S8F9C9</accession>
<dbReference type="AlphaFoldDB" id="A0A2S8F9C9"/>
<dbReference type="InterPro" id="IPR013969">
    <property type="entry name" value="Oligosacch_biosynth_Alg14"/>
</dbReference>
<protein>
    <submittedName>
        <fullName evidence="7">Oligosaccharide biosynthesis protein Alg14</fullName>
    </submittedName>
</protein>
<dbReference type="PANTHER" id="PTHR12154">
    <property type="entry name" value="GLYCOSYL TRANSFERASE-RELATED"/>
    <property type="match status" value="1"/>
</dbReference>
<comment type="caution">
    <text evidence="7">The sequence shown here is derived from an EMBL/GenBank/DDBJ whole genome shotgun (WGS) entry which is preliminary data.</text>
</comment>
<dbReference type="EMBL" id="PUIB01000024">
    <property type="protein sequence ID" value="PQO28761.1"/>
    <property type="molecule type" value="Genomic_DNA"/>
</dbReference>